<keyword evidence="3" id="KW-1185">Reference proteome</keyword>
<dbReference type="AlphaFoldDB" id="A0A8G1R0D6"/>
<protein>
    <submittedName>
        <fullName evidence="2">Uncharacterized protein</fullName>
    </submittedName>
</protein>
<gene>
    <name evidence="2" type="ORF">BO85DRAFT_450373</name>
</gene>
<feature type="region of interest" description="Disordered" evidence="1">
    <location>
        <begin position="173"/>
        <end position="205"/>
    </location>
</feature>
<dbReference type="GeneID" id="37163761"/>
<accession>A0A8G1R0D6</accession>
<dbReference type="Proteomes" id="UP000249526">
    <property type="component" value="Unassembled WGS sequence"/>
</dbReference>
<dbReference type="EMBL" id="KZ825065">
    <property type="protein sequence ID" value="RAH56341.1"/>
    <property type="molecule type" value="Genomic_DNA"/>
</dbReference>
<evidence type="ECO:0000256" key="1">
    <source>
        <dbReference type="SAM" id="MobiDB-lite"/>
    </source>
</evidence>
<reference evidence="2 3" key="1">
    <citation type="submission" date="2018-02" db="EMBL/GenBank/DDBJ databases">
        <title>The genomes of Aspergillus section Nigri reveals drivers in fungal speciation.</title>
        <authorList>
            <consortium name="DOE Joint Genome Institute"/>
            <person name="Vesth T.C."/>
            <person name="Nybo J."/>
            <person name="Theobald S."/>
            <person name="Brandl J."/>
            <person name="Frisvad J.C."/>
            <person name="Nielsen K.F."/>
            <person name="Lyhne E.K."/>
            <person name="Kogle M.E."/>
            <person name="Kuo A."/>
            <person name="Riley R."/>
            <person name="Clum A."/>
            <person name="Nolan M."/>
            <person name="Lipzen A."/>
            <person name="Salamov A."/>
            <person name="Henrissat B."/>
            <person name="Wiebenga A."/>
            <person name="De vries R.P."/>
            <person name="Grigoriev I.V."/>
            <person name="Mortensen U.H."/>
            <person name="Andersen M.R."/>
            <person name="Baker S.E."/>
        </authorList>
    </citation>
    <scope>NUCLEOTIDE SEQUENCE [LARGE SCALE GENOMIC DNA]</scope>
    <source>
        <strain evidence="2 3">CBS 112811</strain>
    </source>
</reference>
<organism evidence="2 3">
    <name type="scientific">Aspergillus piperis CBS 112811</name>
    <dbReference type="NCBI Taxonomy" id="1448313"/>
    <lineage>
        <taxon>Eukaryota</taxon>
        <taxon>Fungi</taxon>
        <taxon>Dikarya</taxon>
        <taxon>Ascomycota</taxon>
        <taxon>Pezizomycotina</taxon>
        <taxon>Eurotiomycetes</taxon>
        <taxon>Eurotiomycetidae</taxon>
        <taxon>Eurotiales</taxon>
        <taxon>Aspergillaceae</taxon>
        <taxon>Aspergillus</taxon>
        <taxon>Aspergillus subgen. Circumdati</taxon>
    </lineage>
</organism>
<evidence type="ECO:0000313" key="2">
    <source>
        <dbReference type="EMBL" id="RAH56341.1"/>
    </source>
</evidence>
<dbReference type="RefSeq" id="XP_025514263.1">
    <property type="nucleotide sequence ID" value="XM_025660359.1"/>
</dbReference>
<name>A0A8G1R0D6_9EURO</name>
<feature type="region of interest" description="Disordered" evidence="1">
    <location>
        <begin position="33"/>
        <end position="57"/>
    </location>
</feature>
<sequence>MGDRSGLMAGWIGGLGTVLGRLLDMDGKLKREDKRERDVTHVTRRVESNPSQQRPDGLEHCRLRKASLQSGGSGGHPRDRLLSTANLLVGGMLLSGEERAEQAEDGRIPPIGLIHSLFRTGRVTGRDPNPSAQRGNPCMRMNKIVSAILCRSRTVSQSLWFWSDEIQCNLAPAASSSSQQTCSQHRRIPANGDAWTPASESPLEK</sequence>
<feature type="compositionally biased region" description="Basic and acidic residues" evidence="1">
    <location>
        <begin position="33"/>
        <end position="47"/>
    </location>
</feature>
<evidence type="ECO:0000313" key="3">
    <source>
        <dbReference type="Proteomes" id="UP000249526"/>
    </source>
</evidence>
<proteinExistence type="predicted"/>
<feature type="non-terminal residue" evidence="2">
    <location>
        <position position="1"/>
    </location>
</feature>